<reference evidence="2" key="1">
    <citation type="submission" date="2006-10" db="EMBL/GenBank/DDBJ databases">
        <authorList>
            <person name="Amadeo P."/>
            <person name="Zhao Q."/>
            <person name="Wortman J."/>
            <person name="Fraser-Liggett C."/>
            <person name="Carlton J."/>
        </authorList>
    </citation>
    <scope>NUCLEOTIDE SEQUENCE</scope>
    <source>
        <strain evidence="2">G3</strain>
    </source>
</reference>
<organism evidence="2 3">
    <name type="scientific">Trichomonas vaginalis (strain ATCC PRA-98 / G3)</name>
    <dbReference type="NCBI Taxonomy" id="412133"/>
    <lineage>
        <taxon>Eukaryota</taxon>
        <taxon>Metamonada</taxon>
        <taxon>Parabasalia</taxon>
        <taxon>Trichomonadida</taxon>
        <taxon>Trichomonadidae</taxon>
        <taxon>Trichomonas</taxon>
    </lineage>
</organism>
<evidence type="ECO:0000313" key="2">
    <source>
        <dbReference type="EMBL" id="EAY00939.1"/>
    </source>
</evidence>
<sequence length="711" mass="82463">MSSSDIDSNDDSQVDLLKTSKDDNCPKFEDCFSKFSDKSDFPNPHNGSIVYTSLEYALVSVILDNKKENKGIPIEILKSKSLGIWYMNLNSECSQITDTTVNVELAKNSFGKFNFIRIEDDLVVTDITQVPSHFKYIYSKKNNKTLSHFLNKVIKTIPSLEENSASSFYTHLTGQRVCWSLQLNIFLKKIQSNFINYSLEKLGKYVVEDAMMVKTERKTLRYKKEEEQLLYEYLYEYNYLAPMYYVDLMNFAHYCDLFLEITDENEFLKRFLKIENTFKKDSYVGFKIDFDKKLLDVSEIENPYLDQKILQFYKKSGSPEFLLENIQNRVSEDDLTTILQSPASFYYSDTETYAIIPDYAFIANYRCLYLQDYINKVTSLMIKQNNYDFEKLDMESLDDTIIPTDTDQFQKVSDIDKSLIRELLTGKPNPELETNSLPSKIDYSNVKKLTKQDILDFFSKKQNEVITILDDEPLLKISISNKRSTSTPKKKKSQKKGKKELAAEMQDSQEPPRRKRGRPRKHPLVTPDQSKNDDVVLIQEIKSSSKPKTSFKPNKTARIVSDRSYSFMEDEDDEIPKSKSSNAILPKILPKFSDYDDEEESISEYDLIDWEEPTLISKLKECEPGVIFNKLPKVSLDIDANPRPEDMNFYTNSNPIPPLRIAIQDLVKSNSFSIDLAIERLWPVYGAKFSGVDSFIEQIWYHLGELDACVN</sequence>
<name>A2F2C0_TRIV3</name>
<proteinExistence type="predicted"/>
<feature type="region of interest" description="Disordered" evidence="1">
    <location>
        <begin position="480"/>
        <end position="533"/>
    </location>
</feature>
<dbReference type="EMBL" id="DS113584">
    <property type="protein sequence ID" value="EAY00939.1"/>
    <property type="molecule type" value="Genomic_DNA"/>
</dbReference>
<protein>
    <submittedName>
        <fullName evidence="2">Uncharacterized protein</fullName>
    </submittedName>
</protein>
<reference evidence="2" key="2">
    <citation type="journal article" date="2007" name="Science">
        <title>Draft genome sequence of the sexually transmitted pathogen Trichomonas vaginalis.</title>
        <authorList>
            <person name="Carlton J.M."/>
            <person name="Hirt R.P."/>
            <person name="Silva J.C."/>
            <person name="Delcher A.L."/>
            <person name="Schatz M."/>
            <person name="Zhao Q."/>
            <person name="Wortman J.R."/>
            <person name="Bidwell S.L."/>
            <person name="Alsmark U.C.M."/>
            <person name="Besteiro S."/>
            <person name="Sicheritz-Ponten T."/>
            <person name="Noel C.J."/>
            <person name="Dacks J.B."/>
            <person name="Foster P.G."/>
            <person name="Simillion C."/>
            <person name="Van de Peer Y."/>
            <person name="Miranda-Saavedra D."/>
            <person name="Barton G.J."/>
            <person name="Westrop G.D."/>
            <person name="Mueller S."/>
            <person name="Dessi D."/>
            <person name="Fiori P.L."/>
            <person name="Ren Q."/>
            <person name="Paulsen I."/>
            <person name="Zhang H."/>
            <person name="Bastida-Corcuera F.D."/>
            <person name="Simoes-Barbosa A."/>
            <person name="Brown M.T."/>
            <person name="Hayes R.D."/>
            <person name="Mukherjee M."/>
            <person name="Okumura C.Y."/>
            <person name="Schneider R."/>
            <person name="Smith A.J."/>
            <person name="Vanacova S."/>
            <person name="Villalvazo M."/>
            <person name="Haas B.J."/>
            <person name="Pertea M."/>
            <person name="Feldblyum T.V."/>
            <person name="Utterback T.R."/>
            <person name="Shu C.L."/>
            <person name="Osoegawa K."/>
            <person name="de Jong P.J."/>
            <person name="Hrdy I."/>
            <person name="Horvathova L."/>
            <person name="Zubacova Z."/>
            <person name="Dolezal P."/>
            <person name="Malik S.B."/>
            <person name="Logsdon J.M. Jr."/>
            <person name="Henze K."/>
            <person name="Gupta A."/>
            <person name="Wang C.C."/>
            <person name="Dunne R.L."/>
            <person name="Upcroft J.A."/>
            <person name="Upcroft P."/>
            <person name="White O."/>
            <person name="Salzberg S.L."/>
            <person name="Tang P."/>
            <person name="Chiu C.-H."/>
            <person name="Lee Y.-S."/>
            <person name="Embley T.M."/>
            <person name="Coombs G.H."/>
            <person name="Mottram J.C."/>
            <person name="Tachezy J."/>
            <person name="Fraser-Liggett C.M."/>
            <person name="Johnson P.J."/>
        </authorList>
    </citation>
    <scope>NUCLEOTIDE SEQUENCE [LARGE SCALE GENOMIC DNA]</scope>
    <source>
        <strain evidence="2">G3</strain>
    </source>
</reference>
<dbReference type="RefSeq" id="XP_001313868.1">
    <property type="nucleotide sequence ID" value="XM_001313867.1"/>
</dbReference>
<dbReference type="Proteomes" id="UP000001542">
    <property type="component" value="Unassembled WGS sequence"/>
</dbReference>
<evidence type="ECO:0000313" key="3">
    <source>
        <dbReference type="Proteomes" id="UP000001542"/>
    </source>
</evidence>
<evidence type="ECO:0000256" key="1">
    <source>
        <dbReference type="SAM" id="MobiDB-lite"/>
    </source>
</evidence>
<accession>A2F2C0</accession>
<dbReference type="AlphaFoldDB" id="A2F2C0"/>
<feature type="region of interest" description="Disordered" evidence="1">
    <location>
        <begin position="1"/>
        <end position="24"/>
    </location>
</feature>
<dbReference type="VEuPathDB" id="TrichDB:TVAG_493120"/>
<gene>
    <name evidence="2" type="ORF">TVAG_493120</name>
</gene>
<feature type="compositionally biased region" description="Basic residues" evidence="1">
    <location>
        <begin position="488"/>
        <end position="498"/>
    </location>
</feature>
<feature type="compositionally biased region" description="Basic residues" evidence="1">
    <location>
        <begin position="513"/>
        <end position="523"/>
    </location>
</feature>
<keyword evidence="3" id="KW-1185">Reference proteome</keyword>
<dbReference type="KEGG" id="tva:4758761"/>
<dbReference type="InParanoid" id="A2F2C0"/>
<dbReference type="VEuPathDB" id="TrichDB:TVAGG3_0232760"/>